<dbReference type="OrthoDB" id="647138at2"/>
<reference evidence="2 3" key="1">
    <citation type="submission" date="2019-01" db="EMBL/GenBank/DDBJ databases">
        <title>Filimonas sp. strain TTM-71.</title>
        <authorList>
            <person name="Chen W.-M."/>
        </authorList>
    </citation>
    <scope>NUCLEOTIDE SEQUENCE [LARGE SCALE GENOMIC DNA]</scope>
    <source>
        <strain evidence="2 3">TTM-71</strain>
    </source>
</reference>
<keyword evidence="3" id="KW-1185">Reference proteome</keyword>
<evidence type="ECO:0000313" key="2">
    <source>
        <dbReference type="EMBL" id="RXK81957.1"/>
    </source>
</evidence>
<sequence length="188" mass="21151">MYKKLPAFLLLLIVVTASAQKKDSTVGLYISPAVTLLNGDHNVSQAISLGTGLRLHQWQIGAGVAIDYYKIRSLPIYLDLKYKWKGQLAPFLFFQGGYNVAWALDHQHTNAGTTGRTVYNNGTYFNGGAGMYVFRKGREALFFSLGYSVKKLTELYQVGSWINSRVIYNDTKLDYALRRIALTVAYEF</sequence>
<comment type="caution">
    <text evidence="2">The sequence shown here is derived from an EMBL/GenBank/DDBJ whole genome shotgun (WGS) entry which is preliminary data.</text>
</comment>
<feature type="chain" id="PRO_5020487464" description="Outer membrane protein beta-barrel domain-containing protein" evidence="1">
    <location>
        <begin position="20"/>
        <end position="188"/>
    </location>
</feature>
<protein>
    <recommendedName>
        <fullName evidence="4">Outer membrane protein beta-barrel domain-containing protein</fullName>
    </recommendedName>
</protein>
<evidence type="ECO:0000256" key="1">
    <source>
        <dbReference type="SAM" id="SignalP"/>
    </source>
</evidence>
<proteinExistence type="predicted"/>
<name>A0A4Q1D481_9BACT</name>
<organism evidence="2 3">
    <name type="scientific">Filimonas effusa</name>
    <dbReference type="NCBI Taxonomy" id="2508721"/>
    <lineage>
        <taxon>Bacteria</taxon>
        <taxon>Pseudomonadati</taxon>
        <taxon>Bacteroidota</taxon>
        <taxon>Chitinophagia</taxon>
        <taxon>Chitinophagales</taxon>
        <taxon>Chitinophagaceae</taxon>
        <taxon>Filimonas</taxon>
    </lineage>
</organism>
<evidence type="ECO:0008006" key="4">
    <source>
        <dbReference type="Google" id="ProtNLM"/>
    </source>
</evidence>
<evidence type="ECO:0000313" key="3">
    <source>
        <dbReference type="Proteomes" id="UP000290545"/>
    </source>
</evidence>
<dbReference type="RefSeq" id="WP_129005354.1">
    <property type="nucleotide sequence ID" value="NZ_SDHZ01000003.1"/>
</dbReference>
<keyword evidence="1" id="KW-0732">Signal</keyword>
<dbReference type="Proteomes" id="UP000290545">
    <property type="component" value="Unassembled WGS sequence"/>
</dbReference>
<gene>
    <name evidence="2" type="ORF">ESB13_19450</name>
</gene>
<feature type="signal peptide" evidence="1">
    <location>
        <begin position="1"/>
        <end position="19"/>
    </location>
</feature>
<dbReference type="AlphaFoldDB" id="A0A4Q1D481"/>
<accession>A0A4Q1D481</accession>
<dbReference type="EMBL" id="SDHZ01000003">
    <property type="protein sequence ID" value="RXK81957.1"/>
    <property type="molecule type" value="Genomic_DNA"/>
</dbReference>